<dbReference type="InterPro" id="IPR027417">
    <property type="entry name" value="P-loop_NTPase"/>
</dbReference>
<evidence type="ECO:0000313" key="2">
    <source>
        <dbReference type="EMBL" id="TSJ61859.1"/>
    </source>
</evidence>
<dbReference type="EMBL" id="VMHE01000023">
    <property type="protein sequence ID" value="TSJ61859.1"/>
    <property type="molecule type" value="Genomic_DNA"/>
</dbReference>
<reference evidence="2 3" key="1">
    <citation type="submission" date="2019-07" db="EMBL/GenBank/DDBJ databases">
        <title>Allobacillus sp. nov. SKP isolated from shrimp paste of Euphausiacea.</title>
        <authorList>
            <person name="Kanchanasin P."/>
            <person name="Tanasupawat S."/>
            <person name="Shi W."/>
            <person name="Wu L."/>
            <person name="Ma J."/>
        </authorList>
    </citation>
    <scope>NUCLEOTIDE SEQUENCE [LARGE SCALE GENOMIC DNA]</scope>
    <source>
        <strain evidence="2 3">SKP4-8</strain>
    </source>
</reference>
<gene>
    <name evidence="2" type="primary">dptH</name>
    <name evidence="2" type="ORF">FPQ13_10740</name>
</gene>
<sequence>MSKLFYKSISEMLVNKLGGFISPGDRFFLRLDEVKEAEDLITALRERKEMQPFLYTHRSGSKYQTFSLDINGIKLVIASTTENVTPDFLVTLRNEVGDQKDNWKNTALLSIVTEQLDSIQGGSSSLQKEGMPLHPESLYNYLNERIKSSNLSSEEATILQYILEHLDKDKIIQQINFLDFKEIFRVIEKGYISEKDYLNFGLFKDHEIENKSPSELKNRLNENFRLFEKVKNIHEFSNSVDDELEKIFSEKGVNLLKQENWNETRFSDVFQANEEKVLENKGAKVTLNKINVPHMDFWEKPLKENTAAGKRKRQIIIFNENNSESVELHANFELSGENLKSLKQEYVRVPKEFQPLIEYQIGNKNLKIKLKPSTTEPTFARISYKHNKKASLGAEFHIVILPFGEEFISSLKTSYTVNTTSKGIEVNSDKSQILLGNTGLFMKSVEVDQPNKLITLSENEGVDLRPQVDAYNDKGELFVYVQVNEYKPMKLLIINELPETTPINASKLWKMKRELQSDFILHNNRLIIGNREFYRHAEFSTFLNWEEEWLAHNILAARVETDLLYAEELKINEPLKDAYFNLQSYFINEAKTLPTLAHVSSKFVEVATIYLREYIEEIQNIRNDSEARKRVDLMKLGTQREGDSIYLTPFHPLVVGYQLQITKMIGSEEIDKSILDRLNPNGLLPYIYDEKDQLYKPDTETNSKEWIKYRPVSEVSIADATSYLGKVVYDKLEQFEEHFTYLFVKGSKSPIKVNLVNMSNDEEALKGIIEWFIDRVKKAGKESVNPIEVSVYLNENKISAFDTFSKLNNPEEVYEKFGLKLKSTEYDERDLLRFIRENIFYYKYGLKDSLRYSHLTFYKMTGEEKYAIQPMSEMKTGISLDGLLSSVPSMKNKDSYVTGFGIKEYEFDDDTTLLLQVAKSLNELAANVSNQGFNSYNPGQAIMSRTLIEDETSIDNVFESSYWVTFVDPVVDLEFFQNYNSSLVVIHYSDQYSSSSRYDAITVTDKSTQYRKVILEFLKTKNIDIDENKVNHVIRAFNAFNGEWLLRIVGSKGHYDKEKLSIISAIKYAMAFFNHTNILWVPVSLEEVLRVAGAVGLNKGNGVFTAKNLGVKGSHSDDLLLIGLDYKNDKIQLHFFPIEVKIGQNYSQVIDKAKDQINKTKKLLVDNLTDEDSNNINFSRKFYRQFFVQLFLSNLNKLFQSDLWPEKGFYLTDDIKAKLLSDDFEISEELVPLIGKGAIVSFENDRYVSSVRIDEQVTLLNLPIENGYKGVIESIEHLFEKISSGKSDLPTEKLLYNNYKVSDTEIPEEPIVNDGAQVESLPKETETSNSPETTIVKNPPKAITDIEKVRVLIGTVEGSNKSIYWEFGNKQLANRHLLISGKSGQGKTYFMQCLLLEQALQGIPSIVIDYTEGFLPNQLETEFVNELDNKLDQWIVYNSGFPINPFKRNTRNIGGIDLEEDETDVAERIKSVFSSVYTTLGVQQLNAIYEATRNGVKKYGEQMNLIQLRYELEDIGSSYARNAVSQISNLIDRNPFRSTDNEMDWGKIINSDGTVNVIQLTGYPRDVQLMITEFILWDLWNYSVREGNKDIPIPVVMDEAQNLDHRENSPSARILTEGRKFGWSGWYATQFLKSQLDSDELARLQNASQKIYFSPPEQEISNIASSIANDNAERKRWEKILSSLQKGQCVIHGPIVKEDGNLSKPIAEVVNISSLSERYE</sequence>
<evidence type="ECO:0000259" key="1">
    <source>
        <dbReference type="Pfam" id="PF01935"/>
    </source>
</evidence>
<dbReference type="OrthoDB" id="9758751at2"/>
<dbReference type="RefSeq" id="WP_144089333.1">
    <property type="nucleotide sequence ID" value="NZ_VMHE01000023.1"/>
</dbReference>
<evidence type="ECO:0000313" key="3">
    <source>
        <dbReference type="Proteomes" id="UP000316425"/>
    </source>
</evidence>
<proteinExistence type="predicted"/>
<name>A0A556PBT0_9BACI</name>
<organism evidence="2 3">
    <name type="scientific">Allobacillus salarius</name>
    <dbReference type="NCBI Taxonomy" id="1955272"/>
    <lineage>
        <taxon>Bacteria</taxon>
        <taxon>Bacillati</taxon>
        <taxon>Bacillota</taxon>
        <taxon>Bacilli</taxon>
        <taxon>Bacillales</taxon>
        <taxon>Bacillaceae</taxon>
        <taxon>Allobacillus</taxon>
    </lineage>
</organism>
<protein>
    <submittedName>
        <fullName evidence="2">DNA phosphorothioation-dependent restriction protein DptH</fullName>
    </submittedName>
</protein>
<accession>A0A556PBT0</accession>
<dbReference type="InterPro" id="IPR051162">
    <property type="entry name" value="T4SS_component"/>
</dbReference>
<feature type="domain" description="Helicase HerA central" evidence="1">
    <location>
        <begin position="1367"/>
        <end position="1576"/>
    </location>
</feature>
<dbReference type="InterPro" id="IPR017646">
    <property type="entry name" value="Dnd_assoc_2"/>
</dbReference>
<dbReference type="Pfam" id="PF01935">
    <property type="entry name" value="DUF87"/>
    <property type="match status" value="1"/>
</dbReference>
<dbReference type="SUPFAM" id="SSF52540">
    <property type="entry name" value="P-loop containing nucleoside triphosphate hydrolases"/>
    <property type="match status" value="1"/>
</dbReference>
<dbReference type="NCBIfam" id="TIGR03237">
    <property type="entry name" value="dnd_assoc_2"/>
    <property type="match status" value="1"/>
</dbReference>
<comment type="caution">
    <text evidence="2">The sequence shown here is derived from an EMBL/GenBank/DDBJ whole genome shotgun (WGS) entry which is preliminary data.</text>
</comment>
<dbReference type="InterPro" id="IPR002789">
    <property type="entry name" value="HerA_central"/>
</dbReference>
<dbReference type="PANTHER" id="PTHR30121:SF6">
    <property type="entry name" value="SLR6007 PROTEIN"/>
    <property type="match status" value="1"/>
</dbReference>
<dbReference type="Gene3D" id="3.40.50.300">
    <property type="entry name" value="P-loop containing nucleotide triphosphate hydrolases"/>
    <property type="match status" value="2"/>
</dbReference>
<keyword evidence="3" id="KW-1185">Reference proteome</keyword>
<dbReference type="PANTHER" id="PTHR30121">
    <property type="entry name" value="UNCHARACTERIZED PROTEIN YJGR-RELATED"/>
    <property type="match status" value="1"/>
</dbReference>
<dbReference type="Proteomes" id="UP000316425">
    <property type="component" value="Unassembled WGS sequence"/>
</dbReference>